<dbReference type="EMBL" id="JACEIK010006674">
    <property type="protein sequence ID" value="MCE2056103.1"/>
    <property type="molecule type" value="Genomic_DNA"/>
</dbReference>
<organism evidence="1 2">
    <name type="scientific">Datura stramonium</name>
    <name type="common">Jimsonweed</name>
    <name type="synonym">Common thornapple</name>
    <dbReference type="NCBI Taxonomy" id="4076"/>
    <lineage>
        <taxon>Eukaryota</taxon>
        <taxon>Viridiplantae</taxon>
        <taxon>Streptophyta</taxon>
        <taxon>Embryophyta</taxon>
        <taxon>Tracheophyta</taxon>
        <taxon>Spermatophyta</taxon>
        <taxon>Magnoliopsida</taxon>
        <taxon>eudicotyledons</taxon>
        <taxon>Gunneridae</taxon>
        <taxon>Pentapetalae</taxon>
        <taxon>asterids</taxon>
        <taxon>lamiids</taxon>
        <taxon>Solanales</taxon>
        <taxon>Solanaceae</taxon>
        <taxon>Solanoideae</taxon>
        <taxon>Datureae</taxon>
        <taxon>Datura</taxon>
    </lineage>
</organism>
<dbReference type="Proteomes" id="UP000823775">
    <property type="component" value="Unassembled WGS sequence"/>
</dbReference>
<accession>A0ABS8W6I9</accession>
<reference evidence="1 2" key="1">
    <citation type="journal article" date="2021" name="BMC Genomics">
        <title>Datura genome reveals duplications of psychoactive alkaloid biosynthetic genes and high mutation rate following tissue culture.</title>
        <authorList>
            <person name="Rajewski A."/>
            <person name="Carter-House D."/>
            <person name="Stajich J."/>
            <person name="Litt A."/>
        </authorList>
    </citation>
    <scope>NUCLEOTIDE SEQUENCE [LARGE SCALE GENOMIC DNA]</scope>
    <source>
        <strain evidence="1">AR-01</strain>
    </source>
</reference>
<evidence type="ECO:0000313" key="2">
    <source>
        <dbReference type="Proteomes" id="UP000823775"/>
    </source>
</evidence>
<sequence length="123" mass="13565">MAPVHHRSPTFLQTLGNYSQSVILPVSSGGAPVFNFRGMFDQHLGEMSCIGRQKGSVLRKFFLHFGELSGAALQVKNIRKFDKPWCVGWCGTPEAKLQKKFEPKFGALDGAACQKLFGTDFQG</sequence>
<name>A0ABS8W6I9_DATST</name>
<comment type="caution">
    <text evidence="1">The sequence shown here is derived from an EMBL/GenBank/DDBJ whole genome shotgun (WGS) entry which is preliminary data.</text>
</comment>
<gene>
    <name evidence="1" type="ORF">HAX54_044051</name>
</gene>
<evidence type="ECO:0000313" key="1">
    <source>
        <dbReference type="EMBL" id="MCE2056103.1"/>
    </source>
</evidence>
<protein>
    <submittedName>
        <fullName evidence="1">Uncharacterized protein</fullName>
    </submittedName>
</protein>
<proteinExistence type="predicted"/>
<keyword evidence="2" id="KW-1185">Reference proteome</keyword>